<sequence>MIDAQVNLVRKHEENLLKQIFDRDSAVPTLILTGFLGSGKTTVVNHILRARGNLRIAVLVNEVGALDVDSLLVNTGENNAAVGIPSANLAGGCACCKLQDDLSASLKQLFEHQLQFDYMVLETSGIGDPEPMAEVLLQHGFHLDAVATVVDAEAADMALGHPVGRAQLEAADMIILNKCDLVSLGGLADLEDRVSAIAPNIRVVRTRFGQAPLESIMDVREVPPPGQGAVSQGELGGLSHDTLPEAPSQWRVGACAADAEGDGLQRKRARIASGAEPRAGGAAAAEGRGEARCRPHSRHHDHNA</sequence>
<feature type="compositionally biased region" description="Low complexity" evidence="1">
    <location>
        <begin position="272"/>
        <end position="286"/>
    </location>
</feature>
<organism evidence="3">
    <name type="scientific">Tetraselmis sp. GSL018</name>
    <dbReference type="NCBI Taxonomy" id="582737"/>
    <lineage>
        <taxon>Eukaryota</taxon>
        <taxon>Viridiplantae</taxon>
        <taxon>Chlorophyta</taxon>
        <taxon>core chlorophytes</taxon>
        <taxon>Chlorodendrophyceae</taxon>
        <taxon>Chlorodendrales</taxon>
        <taxon>Chlorodendraceae</taxon>
        <taxon>Tetraselmis</taxon>
    </lineage>
</organism>
<dbReference type="Pfam" id="PF02492">
    <property type="entry name" value="cobW"/>
    <property type="match status" value="1"/>
</dbReference>
<dbReference type="InterPro" id="IPR003495">
    <property type="entry name" value="CobW/HypB/UreG_nucleotide-bd"/>
</dbReference>
<reference evidence="3" key="1">
    <citation type="submission" date="2014-05" db="EMBL/GenBank/DDBJ databases">
        <title>The transcriptome of the halophilic microalga Tetraselmis sp. GSL018 isolated from the Great Salt Lake, Utah.</title>
        <authorList>
            <person name="Jinkerson R.E."/>
            <person name="D'Adamo S."/>
            <person name="Posewitz M.C."/>
        </authorList>
    </citation>
    <scope>NUCLEOTIDE SEQUENCE</scope>
    <source>
        <strain evidence="3">GSL018</strain>
    </source>
</reference>
<dbReference type="InterPro" id="IPR051316">
    <property type="entry name" value="Zinc-reg_GTPase_activator"/>
</dbReference>
<dbReference type="PANTHER" id="PTHR13748:SF59">
    <property type="entry name" value="COBW C-TERMINAL DOMAIN-CONTAINING PROTEIN"/>
    <property type="match status" value="1"/>
</dbReference>
<dbReference type="AlphaFoldDB" id="A0A061RP05"/>
<evidence type="ECO:0000259" key="2">
    <source>
        <dbReference type="Pfam" id="PF02492"/>
    </source>
</evidence>
<gene>
    <name evidence="3" type="ORF">TSPGSL018_28167</name>
</gene>
<dbReference type="SUPFAM" id="SSF52540">
    <property type="entry name" value="P-loop containing nucleoside triphosphate hydrolases"/>
    <property type="match status" value="1"/>
</dbReference>
<accession>A0A061RP05</accession>
<name>A0A061RP05_9CHLO</name>
<feature type="non-terminal residue" evidence="3">
    <location>
        <position position="304"/>
    </location>
</feature>
<dbReference type="EMBL" id="GBEZ01012179">
    <property type="protein sequence ID" value="JAC73683.1"/>
    <property type="molecule type" value="Transcribed_RNA"/>
</dbReference>
<feature type="domain" description="CobW/HypB/UreG nucleotide-binding" evidence="2">
    <location>
        <begin position="28"/>
        <end position="204"/>
    </location>
</feature>
<evidence type="ECO:0000313" key="3">
    <source>
        <dbReference type="EMBL" id="JAC73683.1"/>
    </source>
</evidence>
<dbReference type="CDD" id="cd03112">
    <property type="entry name" value="CobW-like"/>
    <property type="match status" value="1"/>
</dbReference>
<dbReference type="PANTHER" id="PTHR13748">
    <property type="entry name" value="COBW-RELATED"/>
    <property type="match status" value="1"/>
</dbReference>
<dbReference type="Gene3D" id="3.40.50.300">
    <property type="entry name" value="P-loop containing nucleotide triphosphate hydrolases"/>
    <property type="match status" value="1"/>
</dbReference>
<proteinExistence type="predicted"/>
<dbReference type="InterPro" id="IPR027417">
    <property type="entry name" value="P-loop_NTPase"/>
</dbReference>
<feature type="compositionally biased region" description="Basic residues" evidence="1">
    <location>
        <begin position="294"/>
        <end position="304"/>
    </location>
</feature>
<evidence type="ECO:0000256" key="1">
    <source>
        <dbReference type="SAM" id="MobiDB-lite"/>
    </source>
</evidence>
<feature type="region of interest" description="Disordered" evidence="1">
    <location>
        <begin position="264"/>
        <end position="304"/>
    </location>
</feature>
<protein>
    <submittedName>
        <fullName evidence="3">Cobalamin synthesis protein p47k</fullName>
    </submittedName>
</protein>